<evidence type="ECO:0000313" key="12">
    <source>
        <dbReference type="Proteomes" id="UP001168821"/>
    </source>
</evidence>
<keyword evidence="5" id="KW-0472">Membrane</keyword>
<gene>
    <name evidence="11" type="ORF">Zmor_002733</name>
</gene>
<keyword evidence="12" id="KW-1185">Reference proteome</keyword>
<evidence type="ECO:0000259" key="10">
    <source>
        <dbReference type="PROSITE" id="PS50835"/>
    </source>
</evidence>
<keyword evidence="2" id="KW-1003">Cell membrane</keyword>
<dbReference type="InterPro" id="IPR036179">
    <property type="entry name" value="Ig-like_dom_sf"/>
</dbReference>
<keyword evidence="8" id="KW-0393">Immunoglobulin domain</keyword>
<evidence type="ECO:0000256" key="8">
    <source>
        <dbReference type="ARBA" id="ARBA00023319"/>
    </source>
</evidence>
<dbReference type="FunFam" id="2.60.40.10:FF:000376">
    <property type="entry name" value="CLUMA_CG000981, isoform A"/>
    <property type="match status" value="1"/>
</dbReference>
<dbReference type="GO" id="GO:0043005">
    <property type="term" value="C:neuron projection"/>
    <property type="evidence" value="ECO:0007669"/>
    <property type="project" value="TreeGrafter"/>
</dbReference>
<organism evidence="11 12">
    <name type="scientific">Zophobas morio</name>
    <dbReference type="NCBI Taxonomy" id="2755281"/>
    <lineage>
        <taxon>Eukaryota</taxon>
        <taxon>Metazoa</taxon>
        <taxon>Ecdysozoa</taxon>
        <taxon>Arthropoda</taxon>
        <taxon>Hexapoda</taxon>
        <taxon>Insecta</taxon>
        <taxon>Pterygota</taxon>
        <taxon>Neoptera</taxon>
        <taxon>Endopterygota</taxon>
        <taxon>Coleoptera</taxon>
        <taxon>Polyphaga</taxon>
        <taxon>Cucujiformia</taxon>
        <taxon>Tenebrionidae</taxon>
        <taxon>Zophobas</taxon>
    </lineage>
</organism>
<dbReference type="CDD" id="cd00096">
    <property type="entry name" value="Ig"/>
    <property type="match status" value="1"/>
</dbReference>
<proteinExistence type="predicted"/>
<dbReference type="Gene3D" id="2.60.40.10">
    <property type="entry name" value="Immunoglobulins"/>
    <property type="match status" value="3"/>
</dbReference>
<evidence type="ECO:0000256" key="9">
    <source>
        <dbReference type="SAM" id="MobiDB-lite"/>
    </source>
</evidence>
<feature type="region of interest" description="Disordered" evidence="9">
    <location>
        <begin position="368"/>
        <end position="428"/>
    </location>
</feature>
<dbReference type="AlphaFoldDB" id="A0AA38HMG2"/>
<dbReference type="InterPro" id="IPR013151">
    <property type="entry name" value="Immunoglobulin_dom"/>
</dbReference>
<keyword evidence="6" id="KW-1015">Disulfide bond</keyword>
<dbReference type="Pfam" id="PF13927">
    <property type="entry name" value="Ig_3"/>
    <property type="match status" value="2"/>
</dbReference>
<dbReference type="PANTHER" id="PTHR12231:SF255">
    <property type="entry name" value="DPR-INTERACTING PROTEIN ALPHA, ISOFORM A"/>
    <property type="match status" value="1"/>
</dbReference>
<dbReference type="FunFam" id="2.60.40.10:FF:000328">
    <property type="entry name" value="CLUMA_CG000981, isoform A"/>
    <property type="match status" value="1"/>
</dbReference>
<dbReference type="GO" id="GO:0005886">
    <property type="term" value="C:plasma membrane"/>
    <property type="evidence" value="ECO:0007669"/>
    <property type="project" value="UniProtKB-SubCell"/>
</dbReference>
<feature type="domain" description="Ig-like" evidence="10">
    <location>
        <begin position="166"/>
        <end position="261"/>
    </location>
</feature>
<dbReference type="InterPro" id="IPR003598">
    <property type="entry name" value="Ig_sub2"/>
</dbReference>
<keyword evidence="3" id="KW-0732">Signal</keyword>
<dbReference type="PANTHER" id="PTHR12231">
    <property type="entry name" value="CTX-RELATED TYPE I TRANSMEMBRANE PROTEIN"/>
    <property type="match status" value="1"/>
</dbReference>
<sequence>MIIPACNGVVGQYRCHLGRIGHCPTALAGICAPSDVRIDEEQRNGTQLDGSFNICECIDISFALFPCSLRVIHKRHRWPFDYLRITSRVDICLQVGWVKTDTKAIQAIHDHVITHNPRIGVSHTDHNTWNLHIKNVQEEDAGEYMCQINTDPMKSQLGYLDIVIPPDIVDEGTSGDIMIPEGGNIKLICKTKGHPEPNVHWRREDGRELIVREPTGVRTKVHLHKGPELLLSKIGRSEMGTYLCIASNGVPPSVSKRITVSVNFHPVVQVPNQLVGAPLGSDVTLECNVEASPKAINYWVRENGDMVVGSGKYDVKVHMLSTFESRMTVTVRKLQKDDAGTYRCIAKNSLGEVESSIRLYDIPTPTKGYPVSVDQDDDEEQYGSAEREDEFSNSVLERSRDGGHTTSGPRGHLTGAHENYVPADPAPSQSCSLVPMLSSLVLLLLRI</sequence>
<reference evidence="11" key="1">
    <citation type="journal article" date="2023" name="G3 (Bethesda)">
        <title>Whole genome assemblies of Zophobas morio and Tenebrio molitor.</title>
        <authorList>
            <person name="Kaur S."/>
            <person name="Stinson S.A."/>
            <person name="diCenzo G.C."/>
        </authorList>
    </citation>
    <scope>NUCLEOTIDE SEQUENCE</scope>
    <source>
        <strain evidence="11">QUZm001</strain>
    </source>
</reference>
<dbReference type="Pfam" id="PF00047">
    <property type="entry name" value="ig"/>
    <property type="match status" value="1"/>
</dbReference>
<dbReference type="Proteomes" id="UP001168821">
    <property type="component" value="Unassembled WGS sequence"/>
</dbReference>
<dbReference type="SMART" id="SM00408">
    <property type="entry name" value="IGc2"/>
    <property type="match status" value="2"/>
</dbReference>
<comment type="subcellular location">
    <subcellularLocation>
        <location evidence="1">Cell membrane</location>
    </subcellularLocation>
</comment>
<keyword evidence="7" id="KW-0325">Glycoprotein</keyword>
<comment type="caution">
    <text evidence="11">The sequence shown here is derived from an EMBL/GenBank/DDBJ whole genome shotgun (WGS) entry which is preliminary data.</text>
</comment>
<keyword evidence="4" id="KW-0677">Repeat</keyword>
<feature type="domain" description="Ig-like" evidence="10">
    <location>
        <begin position="266"/>
        <end position="360"/>
    </location>
</feature>
<evidence type="ECO:0000256" key="6">
    <source>
        <dbReference type="ARBA" id="ARBA00023157"/>
    </source>
</evidence>
<evidence type="ECO:0000256" key="7">
    <source>
        <dbReference type="ARBA" id="ARBA00023180"/>
    </source>
</evidence>
<dbReference type="InterPro" id="IPR007110">
    <property type="entry name" value="Ig-like_dom"/>
</dbReference>
<dbReference type="InterPro" id="IPR013783">
    <property type="entry name" value="Ig-like_fold"/>
</dbReference>
<dbReference type="EMBL" id="JALNTZ010000010">
    <property type="protein sequence ID" value="KAJ3639372.1"/>
    <property type="molecule type" value="Genomic_DNA"/>
</dbReference>
<evidence type="ECO:0000256" key="1">
    <source>
        <dbReference type="ARBA" id="ARBA00004236"/>
    </source>
</evidence>
<accession>A0AA38HMG2</accession>
<dbReference type="SMART" id="SM00409">
    <property type="entry name" value="IG"/>
    <property type="match status" value="3"/>
</dbReference>
<name>A0AA38HMG2_9CUCU</name>
<evidence type="ECO:0000256" key="2">
    <source>
        <dbReference type="ARBA" id="ARBA00022475"/>
    </source>
</evidence>
<evidence type="ECO:0000256" key="3">
    <source>
        <dbReference type="ARBA" id="ARBA00022729"/>
    </source>
</evidence>
<evidence type="ECO:0000313" key="11">
    <source>
        <dbReference type="EMBL" id="KAJ3639372.1"/>
    </source>
</evidence>
<dbReference type="InterPro" id="IPR051170">
    <property type="entry name" value="Neural/epithelial_adhesion"/>
</dbReference>
<feature type="compositionally biased region" description="Acidic residues" evidence="9">
    <location>
        <begin position="374"/>
        <end position="391"/>
    </location>
</feature>
<dbReference type="InterPro" id="IPR003599">
    <property type="entry name" value="Ig_sub"/>
</dbReference>
<dbReference type="SUPFAM" id="SSF48726">
    <property type="entry name" value="Immunoglobulin"/>
    <property type="match status" value="3"/>
</dbReference>
<evidence type="ECO:0000256" key="4">
    <source>
        <dbReference type="ARBA" id="ARBA00022737"/>
    </source>
</evidence>
<dbReference type="PROSITE" id="PS50835">
    <property type="entry name" value="IG_LIKE"/>
    <property type="match status" value="2"/>
</dbReference>
<evidence type="ECO:0000256" key="5">
    <source>
        <dbReference type="ARBA" id="ARBA00023136"/>
    </source>
</evidence>
<protein>
    <recommendedName>
        <fullName evidence="10">Ig-like domain-containing protein</fullName>
    </recommendedName>
</protein>